<evidence type="ECO:0000313" key="2">
    <source>
        <dbReference type="Proteomes" id="UP000600918"/>
    </source>
</evidence>
<dbReference type="Proteomes" id="UP000600918">
    <property type="component" value="Unassembled WGS sequence"/>
</dbReference>
<dbReference type="AlphaFoldDB" id="A0A834N176"/>
<gene>
    <name evidence="1" type="ORF">H0235_017600</name>
</gene>
<dbReference type="EMBL" id="JACSDY010000023">
    <property type="protein sequence ID" value="KAF7390438.1"/>
    <property type="molecule type" value="Genomic_DNA"/>
</dbReference>
<comment type="caution">
    <text evidence="1">The sequence shown here is derived from an EMBL/GenBank/DDBJ whole genome shotgun (WGS) entry which is preliminary data.</text>
</comment>
<keyword evidence="2" id="KW-1185">Reference proteome</keyword>
<sequence length="179" mass="20956">MVQMLYLPKDFMKSTKVFPLIGEFNSNLPRHMKHNLARKAPNHPLYGNNLTPLLTPLLEQLSILILDFNKRGMKRSDIAHWIVKAWWFKKKFKNEGNELEERTLLAIPHRLMQHIYIRTSCSSDHKFYMDSTNAVFTESLGTLKTSYIDVLQHSGTIEVDLILSTHFFTYLINIFIFGK</sequence>
<proteinExistence type="predicted"/>
<organism evidence="1 2">
    <name type="scientific">Vespula pensylvanica</name>
    <name type="common">Western yellow jacket</name>
    <name type="synonym">Wasp</name>
    <dbReference type="NCBI Taxonomy" id="30213"/>
    <lineage>
        <taxon>Eukaryota</taxon>
        <taxon>Metazoa</taxon>
        <taxon>Ecdysozoa</taxon>
        <taxon>Arthropoda</taxon>
        <taxon>Hexapoda</taxon>
        <taxon>Insecta</taxon>
        <taxon>Pterygota</taxon>
        <taxon>Neoptera</taxon>
        <taxon>Endopterygota</taxon>
        <taxon>Hymenoptera</taxon>
        <taxon>Apocrita</taxon>
        <taxon>Aculeata</taxon>
        <taxon>Vespoidea</taxon>
        <taxon>Vespidae</taxon>
        <taxon>Vespinae</taxon>
        <taxon>Vespula</taxon>
    </lineage>
</organism>
<evidence type="ECO:0000313" key="1">
    <source>
        <dbReference type="EMBL" id="KAF7390438.1"/>
    </source>
</evidence>
<protein>
    <submittedName>
        <fullName evidence="1">Uncharacterized protein</fullName>
    </submittedName>
</protein>
<name>A0A834N176_VESPE</name>
<accession>A0A834N176</accession>
<reference evidence="1" key="1">
    <citation type="journal article" date="2020" name="G3 (Bethesda)">
        <title>High-Quality Assemblies for Three Invasive Social Wasps from the &lt;i&gt;Vespula&lt;/i&gt; Genus.</title>
        <authorList>
            <person name="Harrop T.W.R."/>
            <person name="Guhlin J."/>
            <person name="McLaughlin G.M."/>
            <person name="Permina E."/>
            <person name="Stockwell P."/>
            <person name="Gilligan J."/>
            <person name="Le Lec M.F."/>
            <person name="Gruber M.A.M."/>
            <person name="Quinn O."/>
            <person name="Lovegrove M."/>
            <person name="Duncan E.J."/>
            <person name="Remnant E.J."/>
            <person name="Van Eeckhoven J."/>
            <person name="Graham B."/>
            <person name="Knapp R.A."/>
            <person name="Langford K.W."/>
            <person name="Kronenberg Z."/>
            <person name="Press M.O."/>
            <person name="Eacker S.M."/>
            <person name="Wilson-Rankin E.E."/>
            <person name="Purcell J."/>
            <person name="Lester P.J."/>
            <person name="Dearden P.K."/>
        </authorList>
    </citation>
    <scope>NUCLEOTIDE SEQUENCE</scope>
    <source>
        <strain evidence="1">Volc-1</strain>
    </source>
</reference>